<keyword evidence="4 6" id="KW-0368">Histidine biosynthesis</keyword>
<dbReference type="PROSITE" id="PS00954">
    <property type="entry name" value="IGP_DEHYDRATASE_1"/>
    <property type="match status" value="1"/>
</dbReference>
<dbReference type="AlphaFoldDB" id="A0A8J6TPJ4"/>
<gene>
    <name evidence="6 8" type="primary">hisB</name>
    <name evidence="8" type="ORF">H8702_03830</name>
</gene>
<dbReference type="UniPathway" id="UPA00031">
    <property type="reaction ID" value="UER00011"/>
</dbReference>
<comment type="catalytic activity">
    <reaction evidence="6 7">
        <text>D-erythro-1-(imidazol-4-yl)glycerol 3-phosphate = 3-(imidazol-4-yl)-2-oxopropyl phosphate + H2O</text>
        <dbReference type="Rhea" id="RHEA:11040"/>
        <dbReference type="ChEBI" id="CHEBI:15377"/>
        <dbReference type="ChEBI" id="CHEBI:57766"/>
        <dbReference type="ChEBI" id="CHEBI:58278"/>
        <dbReference type="EC" id="4.2.1.19"/>
    </reaction>
</comment>
<dbReference type="GO" id="GO:0005737">
    <property type="term" value="C:cytoplasm"/>
    <property type="evidence" value="ECO:0007669"/>
    <property type="project" value="UniProtKB-SubCell"/>
</dbReference>
<comment type="similarity">
    <text evidence="6 7">Belongs to the imidazoleglycerol-phosphate dehydratase family.</text>
</comment>
<comment type="subcellular location">
    <subcellularLocation>
        <location evidence="6 7">Cytoplasm</location>
    </subcellularLocation>
</comment>
<proteinExistence type="inferred from homology"/>
<dbReference type="Pfam" id="PF00475">
    <property type="entry name" value="IGPD"/>
    <property type="match status" value="1"/>
</dbReference>
<dbReference type="Proteomes" id="UP000632659">
    <property type="component" value="Unassembled WGS sequence"/>
</dbReference>
<dbReference type="PANTHER" id="PTHR23133:SF2">
    <property type="entry name" value="IMIDAZOLEGLYCEROL-PHOSPHATE DEHYDRATASE"/>
    <property type="match status" value="1"/>
</dbReference>
<keyword evidence="9" id="KW-1185">Reference proteome</keyword>
<dbReference type="CDD" id="cd07914">
    <property type="entry name" value="IGPD"/>
    <property type="match status" value="1"/>
</dbReference>
<dbReference type="FunFam" id="3.30.230.40:FF:000001">
    <property type="entry name" value="Imidazoleglycerol-phosphate dehydratase HisB"/>
    <property type="match status" value="1"/>
</dbReference>
<evidence type="ECO:0000256" key="2">
    <source>
        <dbReference type="ARBA" id="ARBA00016664"/>
    </source>
</evidence>
<dbReference type="FunFam" id="3.30.230.40:FF:000003">
    <property type="entry name" value="Imidazoleglycerol-phosphate dehydratase HisB"/>
    <property type="match status" value="1"/>
</dbReference>
<dbReference type="PROSITE" id="PS00955">
    <property type="entry name" value="IGP_DEHYDRATASE_2"/>
    <property type="match status" value="1"/>
</dbReference>
<sequence length="192" mass="20507">MRNAALNRATRETDISVDLNLDGIGTAVIDTGIGFFDHMLTALAVHSGIDLSVTVDGDLEVDCHHTIEDTGIVIGMALGKALSDKSGICRYGTAFIPMDEALGFACLDISGRPFLVFDCDFSSPAIGEMDTQMVEEFFRALAFQAGITLHLRCEYGKNDHHKAEALFKAFAHALKQAVADNGGGVLSTKGIL</sequence>
<dbReference type="PANTHER" id="PTHR23133">
    <property type="entry name" value="IMIDAZOLEGLYCEROL-PHOSPHATE DEHYDRATASE HIS7"/>
    <property type="match status" value="1"/>
</dbReference>
<accession>A0A8J6TPJ4</accession>
<evidence type="ECO:0000256" key="1">
    <source>
        <dbReference type="ARBA" id="ARBA00005047"/>
    </source>
</evidence>
<evidence type="ECO:0000256" key="7">
    <source>
        <dbReference type="RuleBase" id="RU000599"/>
    </source>
</evidence>
<dbReference type="HAMAP" id="MF_00076">
    <property type="entry name" value="HisB"/>
    <property type="match status" value="1"/>
</dbReference>
<dbReference type="InterPro" id="IPR020568">
    <property type="entry name" value="Ribosomal_Su5_D2-typ_SF"/>
</dbReference>
<dbReference type="GO" id="GO:0000105">
    <property type="term" value="P:L-histidine biosynthetic process"/>
    <property type="evidence" value="ECO:0007669"/>
    <property type="project" value="UniProtKB-UniRule"/>
</dbReference>
<dbReference type="NCBIfam" id="NF002114">
    <property type="entry name" value="PRK00951.2-4"/>
    <property type="match status" value="1"/>
</dbReference>
<evidence type="ECO:0000256" key="3">
    <source>
        <dbReference type="ARBA" id="ARBA00022605"/>
    </source>
</evidence>
<comment type="pathway">
    <text evidence="1 6 7">Amino-acid biosynthesis; L-histidine biosynthesis; L-histidine from 5-phospho-alpha-D-ribose 1-diphosphate: step 6/9.</text>
</comment>
<evidence type="ECO:0000313" key="9">
    <source>
        <dbReference type="Proteomes" id="UP000632659"/>
    </source>
</evidence>
<keyword evidence="3 6" id="KW-0028">Amino-acid biosynthesis</keyword>
<dbReference type="NCBIfam" id="NF002111">
    <property type="entry name" value="PRK00951.2-1"/>
    <property type="match status" value="1"/>
</dbReference>
<dbReference type="EC" id="4.2.1.19" evidence="6 7"/>
<evidence type="ECO:0000256" key="6">
    <source>
        <dbReference type="HAMAP-Rule" id="MF_00076"/>
    </source>
</evidence>
<dbReference type="InterPro" id="IPR038494">
    <property type="entry name" value="IGPD_sf"/>
</dbReference>
<protein>
    <recommendedName>
        <fullName evidence="2 6">Imidazoleglycerol-phosphate dehydratase</fullName>
        <shortName evidence="6">IGPD</shortName>
        <ecNumber evidence="6 7">4.2.1.19</ecNumber>
    </recommendedName>
</protein>
<dbReference type="Gene3D" id="3.30.230.40">
    <property type="entry name" value="Imidazole glycerol phosphate dehydratase, domain 1"/>
    <property type="match status" value="2"/>
</dbReference>
<dbReference type="SUPFAM" id="SSF54211">
    <property type="entry name" value="Ribosomal protein S5 domain 2-like"/>
    <property type="match status" value="2"/>
</dbReference>
<comment type="caution">
    <text evidence="8">The sequence shown here is derived from an EMBL/GenBank/DDBJ whole genome shotgun (WGS) entry which is preliminary data.</text>
</comment>
<keyword evidence="6" id="KW-0963">Cytoplasm</keyword>
<keyword evidence="5 6" id="KW-0456">Lyase</keyword>
<dbReference type="InterPro" id="IPR020565">
    <property type="entry name" value="ImidazoleglycerP_deHydtase_CS"/>
</dbReference>
<evidence type="ECO:0000313" key="8">
    <source>
        <dbReference type="EMBL" id="MBC8610254.1"/>
    </source>
</evidence>
<name>A0A8J6TPJ4_9FIRM</name>
<evidence type="ECO:0000256" key="4">
    <source>
        <dbReference type="ARBA" id="ARBA00023102"/>
    </source>
</evidence>
<dbReference type="RefSeq" id="WP_187536256.1">
    <property type="nucleotide sequence ID" value="NZ_JACRTL010000001.1"/>
</dbReference>
<dbReference type="InterPro" id="IPR000807">
    <property type="entry name" value="ImidazoleglycerolP_deHydtase"/>
</dbReference>
<evidence type="ECO:0000256" key="5">
    <source>
        <dbReference type="ARBA" id="ARBA00023239"/>
    </source>
</evidence>
<dbReference type="GO" id="GO:0004424">
    <property type="term" value="F:imidazoleglycerol-phosphate dehydratase activity"/>
    <property type="evidence" value="ECO:0007669"/>
    <property type="project" value="UniProtKB-UniRule"/>
</dbReference>
<dbReference type="EMBL" id="JACRTL010000001">
    <property type="protein sequence ID" value="MBC8610254.1"/>
    <property type="molecule type" value="Genomic_DNA"/>
</dbReference>
<reference evidence="8" key="1">
    <citation type="submission" date="2020-08" db="EMBL/GenBank/DDBJ databases">
        <title>Genome public.</title>
        <authorList>
            <person name="Liu C."/>
            <person name="Sun Q."/>
        </authorList>
    </citation>
    <scope>NUCLEOTIDE SEQUENCE</scope>
    <source>
        <strain evidence="8">NSJ-15</strain>
    </source>
</reference>
<organism evidence="8 9">
    <name type="scientific">Massiliimalia timonensis</name>
    <dbReference type="NCBI Taxonomy" id="1987501"/>
    <lineage>
        <taxon>Bacteria</taxon>
        <taxon>Bacillati</taxon>
        <taxon>Bacillota</taxon>
        <taxon>Clostridia</taxon>
        <taxon>Eubacteriales</taxon>
        <taxon>Oscillospiraceae</taxon>
        <taxon>Massiliimalia</taxon>
    </lineage>
</organism>